<evidence type="ECO:0000256" key="1">
    <source>
        <dbReference type="SAM" id="Phobius"/>
    </source>
</evidence>
<feature type="transmembrane region" description="Helical" evidence="1">
    <location>
        <begin position="157"/>
        <end position="179"/>
    </location>
</feature>
<feature type="domain" description="VTT" evidence="2">
    <location>
        <begin position="35"/>
        <end position="144"/>
    </location>
</feature>
<dbReference type="RefSeq" id="WP_221531169.1">
    <property type="nucleotide sequence ID" value="NZ_JAIGYP010000001.1"/>
</dbReference>
<accession>A0ABS7JKI4</accession>
<dbReference type="Proteomes" id="UP000700059">
    <property type="component" value="Unassembled WGS sequence"/>
</dbReference>
<sequence>MQETIDLIAKYGYVILFLYSLGGGFVALIGASVLSFAGKMDLTFSIIVAVIANFIGDLMLFYIARYQKAMMQPYFAKHRRKLALVHILMRKYGSIIIVIKKYIYGLKTLVPLAIALTPYSLAKFNLYNAIGAVVWGVSIGLLGYFSGGILIKTFETLSEYPLLAPLFIAALLGGLWLWLSRATKRN</sequence>
<evidence type="ECO:0000313" key="3">
    <source>
        <dbReference type="EMBL" id="MBX7489897.1"/>
    </source>
</evidence>
<organism evidence="3 4">
    <name type="scientific">Helicobacter turcicus</name>
    <dbReference type="NCBI Taxonomy" id="2867412"/>
    <lineage>
        <taxon>Bacteria</taxon>
        <taxon>Pseudomonadati</taxon>
        <taxon>Campylobacterota</taxon>
        <taxon>Epsilonproteobacteria</taxon>
        <taxon>Campylobacterales</taxon>
        <taxon>Helicobacteraceae</taxon>
        <taxon>Helicobacter</taxon>
    </lineage>
</organism>
<feature type="transmembrane region" description="Helical" evidence="1">
    <location>
        <begin position="83"/>
        <end position="104"/>
    </location>
</feature>
<protein>
    <submittedName>
        <fullName evidence="3">VTT domain-containing protein</fullName>
    </submittedName>
</protein>
<evidence type="ECO:0000313" key="4">
    <source>
        <dbReference type="Proteomes" id="UP000700059"/>
    </source>
</evidence>
<dbReference type="InterPro" id="IPR051311">
    <property type="entry name" value="DedA_domain"/>
</dbReference>
<dbReference type="PANTHER" id="PTHR42709">
    <property type="entry name" value="ALKALINE PHOSPHATASE LIKE PROTEIN"/>
    <property type="match status" value="1"/>
</dbReference>
<evidence type="ECO:0000259" key="2">
    <source>
        <dbReference type="Pfam" id="PF09335"/>
    </source>
</evidence>
<dbReference type="Pfam" id="PF09335">
    <property type="entry name" value="VTT_dom"/>
    <property type="match status" value="1"/>
</dbReference>
<feature type="transmembrane region" description="Helical" evidence="1">
    <location>
        <begin position="42"/>
        <end position="63"/>
    </location>
</feature>
<reference evidence="3 4" key="1">
    <citation type="submission" date="2021-08" db="EMBL/GenBank/DDBJ databases">
        <title>Helicobacter spp. isolated from feces of Anatolian Ground Squirrel (Spermophilus xanthoprymnus) in Turkey.</title>
        <authorList>
            <person name="Aydin F."/>
            <person name="Abay S."/>
            <person name="Kayman T."/>
            <person name="Karakaya E."/>
            <person name="Saticioglu I.B."/>
        </authorList>
    </citation>
    <scope>NUCLEOTIDE SEQUENCE [LARGE SCALE GENOMIC DNA]</scope>
    <source>
        <strain evidence="3 4">Faydin-H70</strain>
    </source>
</reference>
<dbReference type="EMBL" id="JAIGYQ010000001">
    <property type="protein sequence ID" value="MBX7489897.1"/>
    <property type="molecule type" value="Genomic_DNA"/>
</dbReference>
<keyword evidence="1" id="KW-1133">Transmembrane helix</keyword>
<name>A0ABS7JKI4_9HELI</name>
<keyword evidence="1" id="KW-0812">Transmembrane</keyword>
<keyword evidence="1" id="KW-0472">Membrane</keyword>
<keyword evidence="4" id="KW-1185">Reference proteome</keyword>
<comment type="caution">
    <text evidence="3">The sequence shown here is derived from an EMBL/GenBank/DDBJ whole genome shotgun (WGS) entry which is preliminary data.</text>
</comment>
<dbReference type="PANTHER" id="PTHR42709:SF2">
    <property type="entry name" value="INNER MEMBRANE PROTEIN YOHD"/>
    <property type="match status" value="1"/>
</dbReference>
<feature type="transmembrane region" description="Helical" evidence="1">
    <location>
        <begin position="124"/>
        <end position="145"/>
    </location>
</feature>
<gene>
    <name evidence="3" type="ORF">K4G57_00165</name>
</gene>
<dbReference type="InterPro" id="IPR032816">
    <property type="entry name" value="VTT_dom"/>
</dbReference>
<proteinExistence type="predicted"/>
<feature type="transmembrane region" description="Helical" evidence="1">
    <location>
        <begin position="12"/>
        <end position="36"/>
    </location>
</feature>